<dbReference type="eggNOG" id="COG5566">
    <property type="taxonomic scope" value="Bacteria"/>
</dbReference>
<name>A0A095Z724_9BURK</name>
<comment type="caution">
    <text evidence="2">The sequence shown here is derived from an EMBL/GenBank/DDBJ whole genome shotgun (WGS) entry which is preliminary data.</text>
</comment>
<dbReference type="PANTHER" id="PTHR37812">
    <property type="entry name" value="MU-LIKE PROPHAGE FLUMU PROTEIN C"/>
    <property type="match status" value="1"/>
</dbReference>
<evidence type="ECO:0000313" key="2">
    <source>
        <dbReference type="EMBL" id="KGF30463.1"/>
    </source>
</evidence>
<dbReference type="SUPFAM" id="SSF46689">
    <property type="entry name" value="Homeodomain-like"/>
    <property type="match status" value="1"/>
</dbReference>
<proteinExistence type="predicted"/>
<feature type="domain" description="Mor transcription activator" evidence="1">
    <location>
        <begin position="12"/>
        <end position="115"/>
    </location>
</feature>
<keyword evidence="3" id="KW-1185">Reference proteome</keyword>
<sequence>MDKQQNQYSRRKIPELLEYLSKAIEAQLKKFEISDVQAESVGIHVSNKIAEDLGGQLLYIPKGVSLRLSLRDLQIYKEYNGKNHAELSKKHGLSVQHIYKIIKLVKKDELARRQTTIFDDL</sequence>
<dbReference type="PANTHER" id="PTHR37812:SF1">
    <property type="entry name" value="MU-LIKE PROPHAGE FLUMU PROTEIN C"/>
    <property type="match status" value="1"/>
</dbReference>
<evidence type="ECO:0000313" key="3">
    <source>
        <dbReference type="Proteomes" id="UP000029629"/>
    </source>
</evidence>
<organism evidence="2 3">
    <name type="scientific">Oligella urethralis DNF00040</name>
    <dbReference type="NCBI Taxonomy" id="1401065"/>
    <lineage>
        <taxon>Bacteria</taxon>
        <taxon>Pseudomonadati</taxon>
        <taxon>Pseudomonadota</taxon>
        <taxon>Betaproteobacteria</taxon>
        <taxon>Burkholderiales</taxon>
        <taxon>Alcaligenaceae</taxon>
        <taxon>Oligella</taxon>
    </lineage>
</organism>
<dbReference type="AlphaFoldDB" id="A0A095Z724"/>
<dbReference type="Pfam" id="PF08765">
    <property type="entry name" value="Mor"/>
    <property type="match status" value="1"/>
</dbReference>
<dbReference type="InterPro" id="IPR052411">
    <property type="entry name" value="c-mor_Regulatory_Protein"/>
</dbReference>
<reference evidence="2 3" key="1">
    <citation type="submission" date="2014-07" db="EMBL/GenBank/DDBJ databases">
        <authorList>
            <person name="McCorrison J."/>
            <person name="Sanka R."/>
            <person name="Torralba M."/>
            <person name="Gillis M."/>
            <person name="Haft D.H."/>
            <person name="Methe B."/>
            <person name="Sutton G."/>
            <person name="Nelson K.E."/>
        </authorList>
    </citation>
    <scope>NUCLEOTIDE SEQUENCE [LARGE SCALE GENOMIC DNA]</scope>
    <source>
        <strain evidence="2 3">DNF00040</strain>
    </source>
</reference>
<evidence type="ECO:0000259" key="1">
    <source>
        <dbReference type="Pfam" id="PF08765"/>
    </source>
</evidence>
<dbReference type="Proteomes" id="UP000029629">
    <property type="component" value="Unassembled WGS sequence"/>
</dbReference>
<dbReference type="Gene3D" id="1.10.10.60">
    <property type="entry name" value="Homeodomain-like"/>
    <property type="match status" value="1"/>
</dbReference>
<dbReference type="InterPro" id="IPR009057">
    <property type="entry name" value="Homeodomain-like_sf"/>
</dbReference>
<gene>
    <name evidence="2" type="ORF">HMPREF2130_06480</name>
</gene>
<dbReference type="EMBL" id="JRNI01000024">
    <property type="protein sequence ID" value="KGF30463.1"/>
    <property type="molecule type" value="Genomic_DNA"/>
</dbReference>
<protein>
    <recommendedName>
        <fullName evidence="1">Mor transcription activator domain-containing protein</fullName>
    </recommendedName>
</protein>
<accession>A0A095Z724</accession>
<dbReference type="InterPro" id="IPR014875">
    <property type="entry name" value="Mor_transcription_activator"/>
</dbReference>